<proteinExistence type="predicted"/>
<organism evidence="3 4">
    <name type="scientific">Deinococcus ruber</name>
    <dbReference type="NCBI Taxonomy" id="1848197"/>
    <lineage>
        <taxon>Bacteria</taxon>
        <taxon>Thermotogati</taxon>
        <taxon>Deinococcota</taxon>
        <taxon>Deinococci</taxon>
        <taxon>Deinococcales</taxon>
        <taxon>Deinococcaceae</taxon>
        <taxon>Deinococcus</taxon>
    </lineage>
</organism>
<reference evidence="3" key="1">
    <citation type="journal article" date="2014" name="Int. J. Syst. Evol. Microbiol.">
        <title>Complete genome sequence of Corynebacterium casei LMG S-19264T (=DSM 44701T), isolated from a smear-ripened cheese.</title>
        <authorList>
            <consortium name="US DOE Joint Genome Institute (JGI-PGF)"/>
            <person name="Walter F."/>
            <person name="Albersmeier A."/>
            <person name="Kalinowski J."/>
            <person name="Ruckert C."/>
        </authorList>
    </citation>
    <scope>NUCLEOTIDE SEQUENCE</scope>
    <source>
        <strain evidence="3">JCM 31311</strain>
    </source>
</reference>
<evidence type="ECO:0000256" key="1">
    <source>
        <dbReference type="SAM" id="Phobius"/>
    </source>
</evidence>
<comment type="caution">
    <text evidence="3">The sequence shown here is derived from an EMBL/GenBank/DDBJ whole genome shotgun (WGS) entry which is preliminary data.</text>
</comment>
<dbReference type="InterPro" id="IPR027783">
    <property type="entry name" value="Bacterial_PH-related"/>
</dbReference>
<protein>
    <recommendedName>
        <fullName evidence="2">Bacterial Pleckstrin homology domain-containing protein</fullName>
    </recommendedName>
</protein>
<evidence type="ECO:0000259" key="2">
    <source>
        <dbReference type="Pfam" id="PF10882"/>
    </source>
</evidence>
<keyword evidence="1" id="KW-0472">Membrane</keyword>
<keyword evidence="4" id="KW-1185">Reference proteome</keyword>
<dbReference type="Proteomes" id="UP000603865">
    <property type="component" value="Unassembled WGS sequence"/>
</dbReference>
<dbReference type="Pfam" id="PF10882">
    <property type="entry name" value="bPH_5"/>
    <property type="match status" value="1"/>
</dbReference>
<feature type="transmembrane region" description="Helical" evidence="1">
    <location>
        <begin position="158"/>
        <end position="176"/>
    </location>
</feature>
<accession>A0A918CL90</accession>
<reference evidence="3" key="2">
    <citation type="submission" date="2020-09" db="EMBL/GenBank/DDBJ databases">
        <authorList>
            <person name="Sun Q."/>
            <person name="Ohkuma M."/>
        </authorList>
    </citation>
    <scope>NUCLEOTIDE SEQUENCE</scope>
    <source>
        <strain evidence="3">JCM 31311</strain>
    </source>
</reference>
<sequence length="283" mass="29878">MTSAPSSIPVPTAQTTRGVWRFLRVLFALAMLGLAVLLVLPPLLGYPRYEVKGGMLTVRSIATHRSVSASTPVQQVTLPPLTKSMGTAGGGLCVGRFRDTSGRVYEVYSDCSPEVLLFSVPGKKPLAITPGDPAGLLATLKSGGSATYYLPRSFHVPLSSWLLTVPLLLLALAALLPPPTLRYSLTPDALLVRRRLGVDRLPYAGMTVRMARGRLGLRLLGTGVPGYHTGLYASADGQVMAGATSVSAPALLIHSGGTSYYLTPADPQALMTELQRRGATLLA</sequence>
<gene>
    <name evidence="3" type="ORF">GCM10008957_45750</name>
</gene>
<dbReference type="EMBL" id="BMQL01000047">
    <property type="protein sequence ID" value="GGR29650.1"/>
    <property type="molecule type" value="Genomic_DNA"/>
</dbReference>
<feature type="domain" description="Bacterial Pleckstrin homology" evidence="2">
    <location>
        <begin position="182"/>
        <end position="277"/>
    </location>
</feature>
<name>A0A918CL90_9DEIO</name>
<keyword evidence="1" id="KW-0812">Transmembrane</keyword>
<dbReference type="RefSeq" id="WP_189092832.1">
    <property type="nucleotide sequence ID" value="NZ_BMQL01000047.1"/>
</dbReference>
<evidence type="ECO:0000313" key="4">
    <source>
        <dbReference type="Proteomes" id="UP000603865"/>
    </source>
</evidence>
<dbReference type="AlphaFoldDB" id="A0A918CL90"/>
<keyword evidence="1" id="KW-1133">Transmembrane helix</keyword>
<feature type="transmembrane region" description="Helical" evidence="1">
    <location>
        <begin position="22"/>
        <end position="44"/>
    </location>
</feature>
<evidence type="ECO:0000313" key="3">
    <source>
        <dbReference type="EMBL" id="GGR29650.1"/>
    </source>
</evidence>